<organism evidence="3 4">
    <name type="scientific">Leucocoprinus birnbaumii</name>
    <dbReference type="NCBI Taxonomy" id="56174"/>
    <lineage>
        <taxon>Eukaryota</taxon>
        <taxon>Fungi</taxon>
        <taxon>Dikarya</taxon>
        <taxon>Basidiomycota</taxon>
        <taxon>Agaricomycotina</taxon>
        <taxon>Agaricomycetes</taxon>
        <taxon>Agaricomycetidae</taxon>
        <taxon>Agaricales</taxon>
        <taxon>Agaricineae</taxon>
        <taxon>Agaricaceae</taxon>
        <taxon>Leucocoprinus</taxon>
    </lineage>
</organism>
<feature type="compositionally biased region" description="Basic residues" evidence="1">
    <location>
        <begin position="102"/>
        <end position="112"/>
    </location>
</feature>
<proteinExistence type="predicted"/>
<keyword evidence="2" id="KW-1133">Transmembrane helix</keyword>
<comment type="caution">
    <text evidence="3">The sequence shown here is derived from an EMBL/GenBank/DDBJ whole genome shotgun (WGS) entry which is preliminary data.</text>
</comment>
<keyword evidence="2" id="KW-0472">Membrane</keyword>
<feature type="compositionally biased region" description="Low complexity" evidence="1">
    <location>
        <begin position="113"/>
        <end position="126"/>
    </location>
</feature>
<keyword evidence="4" id="KW-1185">Reference proteome</keyword>
<feature type="region of interest" description="Disordered" evidence="1">
    <location>
        <begin position="25"/>
        <end position="132"/>
    </location>
</feature>
<dbReference type="EMBL" id="JANIEX010000058">
    <property type="protein sequence ID" value="KAJ3574755.1"/>
    <property type="molecule type" value="Genomic_DNA"/>
</dbReference>
<gene>
    <name evidence="3" type="ORF">NP233_g1551</name>
</gene>
<dbReference type="Proteomes" id="UP001213000">
    <property type="component" value="Unassembled WGS sequence"/>
</dbReference>
<evidence type="ECO:0000313" key="4">
    <source>
        <dbReference type="Proteomes" id="UP001213000"/>
    </source>
</evidence>
<reference evidence="3" key="1">
    <citation type="submission" date="2022-07" db="EMBL/GenBank/DDBJ databases">
        <title>Genome Sequence of Leucocoprinus birnbaumii.</title>
        <authorList>
            <person name="Buettner E."/>
        </authorList>
    </citation>
    <scope>NUCLEOTIDE SEQUENCE</scope>
    <source>
        <strain evidence="3">VT141</strain>
    </source>
</reference>
<evidence type="ECO:0000256" key="1">
    <source>
        <dbReference type="SAM" id="MobiDB-lite"/>
    </source>
</evidence>
<sequence length="195" mass="21608">MTEYDYSPDAYERYLATQRRITRWAEDASRHSPSNPFVASPAEEKSTYSAISRGSASPERSHSKARQRSTSDVIQHRPQPSRSYTAPAPSQTQRSSAERSHSRSANHSHRPSRSSSSRHTCGSNHSRATNSTFKTVTLSADGPTHIKRSKSQSILVPVDGGRYIIVPAKGTRLEVVVSTCLLLLSILAWWITDTV</sequence>
<feature type="compositionally biased region" description="Polar residues" evidence="1">
    <location>
        <begin position="68"/>
        <end position="93"/>
    </location>
</feature>
<dbReference type="AlphaFoldDB" id="A0AAD5YVQ3"/>
<name>A0AAD5YVQ3_9AGAR</name>
<protein>
    <submittedName>
        <fullName evidence="3">Uncharacterized protein</fullName>
    </submittedName>
</protein>
<feature type="transmembrane region" description="Helical" evidence="2">
    <location>
        <begin position="173"/>
        <end position="192"/>
    </location>
</feature>
<evidence type="ECO:0000256" key="2">
    <source>
        <dbReference type="SAM" id="Phobius"/>
    </source>
</evidence>
<accession>A0AAD5YVQ3</accession>
<keyword evidence="2" id="KW-0812">Transmembrane</keyword>
<evidence type="ECO:0000313" key="3">
    <source>
        <dbReference type="EMBL" id="KAJ3574755.1"/>
    </source>
</evidence>